<dbReference type="AlphaFoldDB" id="A0A378XQH9"/>
<dbReference type="EC" id="3.4.21.-" evidence="5"/>
<dbReference type="FunFam" id="3.40.50.880:FF:000094">
    <property type="entry name" value="Uncharacterized peptidase Lmo0363"/>
    <property type="match status" value="1"/>
</dbReference>
<dbReference type="GeneID" id="93349629"/>
<keyword evidence="3 5" id="KW-0378">Hydrolase</keyword>
<accession>A0A378XQH9</accession>
<dbReference type="GO" id="GO:0008236">
    <property type="term" value="F:serine-type peptidase activity"/>
    <property type="evidence" value="ECO:0007669"/>
    <property type="project" value="UniProtKB-KW"/>
</dbReference>
<reference evidence="5 6" key="1">
    <citation type="submission" date="2018-06" db="EMBL/GenBank/DDBJ databases">
        <authorList>
            <consortium name="Pathogen Informatics"/>
            <person name="Doyle S."/>
        </authorList>
    </citation>
    <scope>NUCLEOTIDE SEQUENCE [LARGE SCALE GENOMIC DNA]</scope>
    <source>
        <strain evidence="5 6">NCTC10343</strain>
    </source>
</reference>
<dbReference type="PANTHER" id="PTHR20842">
    <property type="entry name" value="PROTEASE S51 ALPHA-ASPARTYL DIPEPTIDASE"/>
    <property type="match status" value="1"/>
</dbReference>
<dbReference type="GO" id="GO:0006508">
    <property type="term" value="P:proteolysis"/>
    <property type="evidence" value="ECO:0007669"/>
    <property type="project" value="UniProtKB-KW"/>
</dbReference>
<evidence type="ECO:0000313" key="5">
    <source>
        <dbReference type="EMBL" id="SUA63926.1"/>
    </source>
</evidence>
<evidence type="ECO:0000256" key="1">
    <source>
        <dbReference type="ARBA" id="ARBA00006534"/>
    </source>
</evidence>
<dbReference type="PANTHER" id="PTHR20842:SF0">
    <property type="entry name" value="ALPHA-ASPARTYL DIPEPTIDASE"/>
    <property type="match status" value="1"/>
</dbReference>
<protein>
    <submittedName>
        <fullName evidence="5">Peptidase</fullName>
        <ecNumber evidence="5">3.4.21.-</ecNumber>
    </submittedName>
</protein>
<evidence type="ECO:0000256" key="4">
    <source>
        <dbReference type="ARBA" id="ARBA00022825"/>
    </source>
</evidence>
<proteinExistence type="inferred from homology"/>
<sequence>MKKLFLSSSFKDVAPCLVHFADENLEGKKVTFIPTASIPEKVKFYVNTGKKALENLGLIVDEIEISTATWNEIESKIRGNDYIYMTGGNTFYLLQELRRTGADKIIAEEVNAGKLYIGESAGSMILSPNIEYARLMDNVQEAPALDSFAALRAIEFYPVPHHTNIPFKKAVENIIEEYGSQLNLYPISNEEVILVEGDSIKVENA</sequence>
<dbReference type="Proteomes" id="UP000254400">
    <property type="component" value="Unassembled WGS sequence"/>
</dbReference>
<gene>
    <name evidence="5" type="ORF">NCTC10343_00811</name>
</gene>
<dbReference type="InterPro" id="IPR005320">
    <property type="entry name" value="Peptidase_S51"/>
</dbReference>
<evidence type="ECO:0000256" key="2">
    <source>
        <dbReference type="ARBA" id="ARBA00022670"/>
    </source>
</evidence>
<dbReference type="Gene3D" id="3.40.50.880">
    <property type="match status" value="1"/>
</dbReference>
<dbReference type="RefSeq" id="WP_019686161.1">
    <property type="nucleotide sequence ID" value="NZ_CP025957.1"/>
</dbReference>
<name>A0A378XQH9_PAEPO</name>
<dbReference type="Pfam" id="PF03575">
    <property type="entry name" value="Peptidase_S51"/>
    <property type="match status" value="1"/>
</dbReference>
<dbReference type="CDD" id="cd03129">
    <property type="entry name" value="GAT1_Peptidase_E_like"/>
    <property type="match status" value="1"/>
</dbReference>
<dbReference type="InterPro" id="IPR029062">
    <property type="entry name" value="Class_I_gatase-like"/>
</dbReference>
<dbReference type="SUPFAM" id="SSF52317">
    <property type="entry name" value="Class I glutamine amidotransferase-like"/>
    <property type="match status" value="1"/>
</dbReference>
<keyword evidence="2" id="KW-0645">Protease</keyword>
<keyword evidence="4" id="KW-0720">Serine protease</keyword>
<comment type="similarity">
    <text evidence="1">Belongs to the peptidase S51 family.</text>
</comment>
<organism evidence="5 6">
    <name type="scientific">Paenibacillus polymyxa</name>
    <name type="common">Bacillus polymyxa</name>
    <dbReference type="NCBI Taxonomy" id="1406"/>
    <lineage>
        <taxon>Bacteria</taxon>
        <taxon>Bacillati</taxon>
        <taxon>Bacillota</taxon>
        <taxon>Bacilli</taxon>
        <taxon>Bacillales</taxon>
        <taxon>Paenibacillaceae</taxon>
        <taxon>Paenibacillus</taxon>
    </lineage>
</organism>
<evidence type="ECO:0000256" key="3">
    <source>
        <dbReference type="ARBA" id="ARBA00022801"/>
    </source>
</evidence>
<evidence type="ECO:0000313" key="6">
    <source>
        <dbReference type="Proteomes" id="UP000254400"/>
    </source>
</evidence>
<dbReference type="EMBL" id="UGSC01000001">
    <property type="protein sequence ID" value="SUA63926.1"/>
    <property type="molecule type" value="Genomic_DNA"/>
</dbReference>